<evidence type="ECO:0000313" key="2">
    <source>
        <dbReference type="Proteomes" id="UP000689195"/>
    </source>
</evidence>
<comment type="caution">
    <text evidence="1">The sequence shown here is derived from an EMBL/GenBank/DDBJ whole genome shotgun (WGS) entry which is preliminary data.</text>
</comment>
<gene>
    <name evidence="1" type="ORF">PPENT_87.1.T1800014</name>
</gene>
<accession>A0A8S1YJB5</accession>
<protein>
    <submittedName>
        <fullName evidence="1">Uncharacterized protein</fullName>
    </submittedName>
</protein>
<reference evidence="1" key="1">
    <citation type="submission" date="2021-01" db="EMBL/GenBank/DDBJ databases">
        <authorList>
            <consortium name="Genoscope - CEA"/>
            <person name="William W."/>
        </authorList>
    </citation>
    <scope>NUCLEOTIDE SEQUENCE</scope>
</reference>
<dbReference type="AlphaFoldDB" id="A0A8S1YJB5"/>
<sequence>MQMKTGGYFKKYAHSFIFPRRTGRKEITCSKQISPIFLNSYSPLIVVDQSNREKILNYAELLNAMCD</sequence>
<organism evidence="1 2">
    <name type="scientific">Paramecium pentaurelia</name>
    <dbReference type="NCBI Taxonomy" id="43138"/>
    <lineage>
        <taxon>Eukaryota</taxon>
        <taxon>Sar</taxon>
        <taxon>Alveolata</taxon>
        <taxon>Ciliophora</taxon>
        <taxon>Intramacronucleata</taxon>
        <taxon>Oligohymenophorea</taxon>
        <taxon>Peniculida</taxon>
        <taxon>Parameciidae</taxon>
        <taxon>Paramecium</taxon>
    </lineage>
</organism>
<dbReference type="EMBL" id="CAJJDO010000180">
    <property type="protein sequence ID" value="CAD8213501.1"/>
    <property type="molecule type" value="Genomic_DNA"/>
</dbReference>
<keyword evidence="2" id="KW-1185">Reference proteome</keyword>
<evidence type="ECO:0000313" key="1">
    <source>
        <dbReference type="EMBL" id="CAD8213501.1"/>
    </source>
</evidence>
<dbReference type="Proteomes" id="UP000689195">
    <property type="component" value="Unassembled WGS sequence"/>
</dbReference>
<name>A0A8S1YJB5_9CILI</name>
<proteinExistence type="predicted"/>